<evidence type="ECO:0000256" key="3">
    <source>
        <dbReference type="ARBA" id="ARBA00011245"/>
    </source>
</evidence>
<dbReference type="SUPFAM" id="SSF55811">
    <property type="entry name" value="Nudix"/>
    <property type="match status" value="1"/>
</dbReference>
<comment type="catalytic activity">
    <reaction evidence="19">
        <text>O(6)-methyl-dGTP + H2O = O(6)-methyl-dGMP + diphosphate + H(+)</text>
        <dbReference type="Rhea" id="RHEA:67600"/>
        <dbReference type="ChEBI" id="CHEBI:15377"/>
        <dbReference type="ChEBI" id="CHEBI:15378"/>
        <dbReference type="ChEBI" id="CHEBI:33019"/>
        <dbReference type="ChEBI" id="CHEBI:169974"/>
        <dbReference type="ChEBI" id="CHEBI:169975"/>
    </reaction>
    <physiologicalReaction direction="left-to-right" evidence="19">
        <dbReference type="Rhea" id="RHEA:67601"/>
    </physiologicalReaction>
</comment>
<reference evidence="24" key="1">
    <citation type="submission" date="2017-09" db="EMBL/GenBank/DDBJ databases">
        <title>Depth-based differentiation of microbial function through sediment-hosted aquifers and enrichment of novel symbionts in the deep terrestrial subsurface.</title>
        <authorList>
            <person name="Probst A.J."/>
            <person name="Ladd B."/>
            <person name="Jarett J.K."/>
            <person name="Geller-Mcgrath D.E."/>
            <person name="Sieber C.M.K."/>
            <person name="Emerson J.B."/>
            <person name="Anantharaman K."/>
            <person name="Thomas B.C."/>
            <person name="Malmstrom R."/>
            <person name="Stieglmeier M."/>
            <person name="Klingl A."/>
            <person name="Woyke T."/>
            <person name="Ryan C.M."/>
            <person name="Banfield J.F."/>
        </authorList>
    </citation>
    <scope>NUCLEOTIDE SEQUENCE [LARGE SCALE GENOMIC DNA]</scope>
</reference>
<dbReference type="Proteomes" id="UP000228775">
    <property type="component" value="Unassembled WGS sequence"/>
</dbReference>
<dbReference type="PROSITE" id="PS00893">
    <property type="entry name" value="NUDIX_BOX"/>
    <property type="match status" value="1"/>
</dbReference>
<dbReference type="Gene3D" id="3.90.79.10">
    <property type="entry name" value="Nucleoside Triphosphate Pyrophosphohydrolase"/>
    <property type="match status" value="1"/>
</dbReference>
<evidence type="ECO:0000256" key="4">
    <source>
        <dbReference type="ARBA" id="ARBA00022723"/>
    </source>
</evidence>
<evidence type="ECO:0000256" key="8">
    <source>
        <dbReference type="ARBA" id="ARBA00024459"/>
    </source>
</evidence>
<comment type="catalytic activity">
    <reaction evidence="10">
        <text>2-oxo-ATP + H2O = 2-oxo-AMP + diphosphate + H(+)</text>
        <dbReference type="Rhea" id="RHEA:67392"/>
        <dbReference type="ChEBI" id="CHEBI:15377"/>
        <dbReference type="ChEBI" id="CHEBI:15378"/>
        <dbReference type="ChEBI" id="CHEBI:33019"/>
        <dbReference type="ChEBI" id="CHEBI:71395"/>
        <dbReference type="ChEBI" id="CHEBI:172878"/>
    </reaction>
    <physiologicalReaction direction="left-to-right" evidence="10">
        <dbReference type="Rhea" id="RHEA:67393"/>
    </physiologicalReaction>
</comment>
<dbReference type="Pfam" id="PF00293">
    <property type="entry name" value="NUDIX"/>
    <property type="match status" value="1"/>
</dbReference>
<dbReference type="EMBL" id="PEVY01000051">
    <property type="protein sequence ID" value="PIU75127.1"/>
    <property type="molecule type" value="Genomic_DNA"/>
</dbReference>
<feature type="domain" description="Nudix hydrolase" evidence="22">
    <location>
        <begin position="1"/>
        <end position="111"/>
    </location>
</feature>
<evidence type="ECO:0000256" key="9">
    <source>
        <dbReference type="ARBA" id="ARBA00024486"/>
    </source>
</evidence>
<evidence type="ECO:0000256" key="10">
    <source>
        <dbReference type="ARBA" id="ARBA00024596"/>
    </source>
</evidence>
<evidence type="ECO:0000256" key="6">
    <source>
        <dbReference type="ARBA" id="ARBA00022842"/>
    </source>
</evidence>
<dbReference type="PANTHER" id="PTHR43758">
    <property type="entry name" value="7,8-DIHYDRO-8-OXOGUANINE TRIPHOSPHATASE"/>
    <property type="match status" value="1"/>
</dbReference>
<comment type="subunit">
    <text evidence="3">Monomer.</text>
</comment>
<evidence type="ECO:0000256" key="17">
    <source>
        <dbReference type="ARBA" id="ARBA00032071"/>
    </source>
</evidence>
<name>A0A2M7AWX5_9BACT</name>
<dbReference type="AlphaFoldDB" id="A0A2M7AWX5"/>
<evidence type="ECO:0000256" key="18">
    <source>
        <dbReference type="ARBA" id="ARBA00048002"/>
    </source>
</evidence>
<evidence type="ECO:0000256" key="13">
    <source>
        <dbReference type="ARBA" id="ARBA00029673"/>
    </source>
</evidence>
<dbReference type="GO" id="GO:0008828">
    <property type="term" value="F:dATP diphosphatase activity"/>
    <property type="evidence" value="ECO:0007669"/>
    <property type="project" value="UniProtKB-EC"/>
</dbReference>
<evidence type="ECO:0000256" key="12">
    <source>
        <dbReference type="ARBA" id="ARBA00026218"/>
    </source>
</evidence>
<dbReference type="PROSITE" id="PS51462">
    <property type="entry name" value="NUDIX"/>
    <property type="match status" value="1"/>
</dbReference>
<evidence type="ECO:0000313" key="24">
    <source>
        <dbReference type="Proteomes" id="UP000228775"/>
    </source>
</evidence>
<dbReference type="EC" id="3.6.1.56" evidence="11"/>
<comment type="cofactor">
    <cofactor evidence="1">
        <name>Mg(2+)</name>
        <dbReference type="ChEBI" id="CHEBI:18420"/>
    </cofactor>
</comment>
<comment type="caution">
    <text evidence="23">The sequence shown here is derived from an EMBL/GenBank/DDBJ whole genome shotgun (WGS) entry which is preliminary data.</text>
</comment>
<dbReference type="CDD" id="cd03427">
    <property type="entry name" value="NUDIX_MTH1_Nudt1"/>
    <property type="match status" value="1"/>
</dbReference>
<evidence type="ECO:0000256" key="5">
    <source>
        <dbReference type="ARBA" id="ARBA00022801"/>
    </source>
</evidence>
<organism evidence="23 24">
    <name type="scientific">Candidatus Portnoybacteria bacterium CG06_land_8_20_14_3_00_39_12</name>
    <dbReference type="NCBI Taxonomy" id="1974809"/>
    <lineage>
        <taxon>Bacteria</taxon>
        <taxon>Candidatus Portnoyibacteriota</taxon>
    </lineage>
</organism>
<comment type="catalytic activity">
    <reaction evidence="20">
        <text>N(6)-methyl-dATP + H2O = N(6)-methyl-dAMP + diphosphate + H(+)</text>
        <dbReference type="Rhea" id="RHEA:67604"/>
        <dbReference type="ChEBI" id="CHEBI:15377"/>
        <dbReference type="ChEBI" id="CHEBI:15378"/>
        <dbReference type="ChEBI" id="CHEBI:33019"/>
        <dbReference type="ChEBI" id="CHEBI:169976"/>
        <dbReference type="ChEBI" id="CHEBI:172872"/>
    </reaction>
    <physiologicalReaction direction="left-to-right" evidence="20">
        <dbReference type="Rhea" id="RHEA:67605"/>
    </physiologicalReaction>
</comment>
<dbReference type="GO" id="GO:0046872">
    <property type="term" value="F:metal ion binding"/>
    <property type="evidence" value="ECO:0007669"/>
    <property type="project" value="UniProtKB-KW"/>
</dbReference>
<evidence type="ECO:0000256" key="21">
    <source>
        <dbReference type="ARBA" id="ARBA00053094"/>
    </source>
</evidence>
<proteinExistence type="inferred from homology"/>
<keyword evidence="4" id="KW-0479">Metal-binding</keyword>
<evidence type="ECO:0000256" key="11">
    <source>
        <dbReference type="ARBA" id="ARBA00026103"/>
    </source>
</evidence>
<evidence type="ECO:0000256" key="19">
    <source>
        <dbReference type="ARBA" id="ARBA00048894"/>
    </source>
</evidence>
<dbReference type="PANTHER" id="PTHR43758:SF2">
    <property type="entry name" value="OXIDIZED PURINE NUCLEOSIDE TRIPHOSPHATE HYDROLASE"/>
    <property type="match status" value="1"/>
</dbReference>
<dbReference type="PRINTS" id="PR01403">
    <property type="entry name" value="8OXTPHPHTASE"/>
</dbReference>
<comment type="catalytic activity">
    <reaction evidence="7">
        <text>8-oxo-dATP + H2O = 8-oxo-dAMP + diphosphate + H(+)</text>
        <dbReference type="Rhea" id="RHEA:65396"/>
        <dbReference type="ChEBI" id="CHEBI:15377"/>
        <dbReference type="ChEBI" id="CHEBI:15378"/>
        <dbReference type="ChEBI" id="CHEBI:33019"/>
        <dbReference type="ChEBI" id="CHEBI:71361"/>
        <dbReference type="ChEBI" id="CHEBI:172871"/>
    </reaction>
    <physiologicalReaction direction="left-to-right" evidence="7">
        <dbReference type="Rhea" id="RHEA:65397"/>
    </physiologicalReaction>
</comment>
<comment type="function">
    <text evidence="21">Oxidized purine nucleoside triphosphate hydrolase which is a prominent sanitizer of the oxidized nucleotide pool. Catalyzes the hydrolysis of 2-oxo-dATP (2-hydroxy-dATP) into 2-oxo-dAMP. Also has a significant hydrolase activity toward 2-oxo-ATP, 8-oxo-dGTP and 8-oxo-dATP. Through the hydrolysis of oxidized purine nucleoside triphosphates, prevents their incorporation into DNA and the subsequent transversions A:T to C:G and G:C to T:A. Also catalyzes the hydrolysis of methylated purine nucleoside triphosphate preventing their integration into DNA. Through this antimutagenic activity protects cells from oxidative stress.</text>
</comment>
<evidence type="ECO:0000313" key="23">
    <source>
        <dbReference type="EMBL" id="PIU75127.1"/>
    </source>
</evidence>
<keyword evidence="6" id="KW-0460">Magnesium</keyword>
<dbReference type="InterPro" id="IPR015797">
    <property type="entry name" value="NUDIX_hydrolase-like_dom_sf"/>
</dbReference>
<dbReference type="GO" id="GO:0042262">
    <property type="term" value="P:DNA protection"/>
    <property type="evidence" value="ECO:0007669"/>
    <property type="project" value="InterPro"/>
</dbReference>
<comment type="similarity">
    <text evidence="2">Belongs to the Nudix hydrolase family.</text>
</comment>
<evidence type="ECO:0000256" key="2">
    <source>
        <dbReference type="ARBA" id="ARBA00005582"/>
    </source>
</evidence>
<evidence type="ECO:0000259" key="22">
    <source>
        <dbReference type="PROSITE" id="PS51462"/>
    </source>
</evidence>
<evidence type="ECO:0000256" key="7">
    <source>
        <dbReference type="ARBA" id="ARBA00024448"/>
    </source>
</evidence>
<comment type="catalytic activity">
    <reaction evidence="9">
        <text>8-oxo-dGTP + H2O = 8-oxo-dGMP + diphosphate + H(+)</text>
        <dbReference type="Rhea" id="RHEA:31575"/>
        <dbReference type="ChEBI" id="CHEBI:15377"/>
        <dbReference type="ChEBI" id="CHEBI:15378"/>
        <dbReference type="ChEBI" id="CHEBI:33019"/>
        <dbReference type="ChEBI" id="CHEBI:63224"/>
        <dbReference type="ChEBI" id="CHEBI:77896"/>
    </reaction>
    <physiologicalReaction direction="left-to-right" evidence="9">
        <dbReference type="Rhea" id="RHEA:31576"/>
    </physiologicalReaction>
</comment>
<evidence type="ECO:0000256" key="16">
    <source>
        <dbReference type="ARBA" id="ARBA00031927"/>
    </source>
</evidence>
<dbReference type="GO" id="GO:0008413">
    <property type="term" value="F:8-oxo-7,8-dihydroguanosine triphosphate pyrophosphatase activity"/>
    <property type="evidence" value="ECO:0007669"/>
    <property type="project" value="InterPro"/>
</dbReference>
<dbReference type="GO" id="GO:0005737">
    <property type="term" value="C:cytoplasm"/>
    <property type="evidence" value="ECO:0007669"/>
    <property type="project" value="TreeGrafter"/>
</dbReference>
<dbReference type="InterPro" id="IPR000086">
    <property type="entry name" value="NUDIX_hydrolase_dom"/>
</dbReference>
<evidence type="ECO:0000256" key="1">
    <source>
        <dbReference type="ARBA" id="ARBA00001946"/>
    </source>
</evidence>
<dbReference type="InterPro" id="IPR020084">
    <property type="entry name" value="NUDIX_hydrolase_CS"/>
</dbReference>
<dbReference type="InterPro" id="IPR003563">
    <property type="entry name" value="8ODP"/>
</dbReference>
<comment type="catalytic activity">
    <reaction evidence="8">
        <text>2-oxo-dATP + H2O = 2-oxo-dAMP + diphosphate + H(+)</text>
        <dbReference type="Rhea" id="RHEA:31583"/>
        <dbReference type="ChEBI" id="CHEBI:15377"/>
        <dbReference type="ChEBI" id="CHEBI:15378"/>
        <dbReference type="ChEBI" id="CHEBI:33019"/>
        <dbReference type="ChEBI" id="CHEBI:63212"/>
        <dbReference type="ChEBI" id="CHEBI:77897"/>
        <dbReference type="EC" id="3.6.1.56"/>
    </reaction>
    <physiologicalReaction direction="left-to-right" evidence="8">
        <dbReference type="Rhea" id="RHEA:31584"/>
    </physiologicalReaction>
</comment>
<evidence type="ECO:0000256" key="14">
    <source>
        <dbReference type="ARBA" id="ARBA00030634"/>
    </source>
</evidence>
<evidence type="ECO:0000256" key="15">
    <source>
        <dbReference type="ARBA" id="ARBA00030682"/>
    </source>
</evidence>
<comment type="catalytic activity">
    <reaction evidence="18">
        <text>N(6)-methyl-ATP + H2O = N(6)-methyl-AMP + diphosphate + H(+)</text>
        <dbReference type="Rhea" id="RHEA:67608"/>
        <dbReference type="ChEBI" id="CHEBI:15377"/>
        <dbReference type="ChEBI" id="CHEBI:15378"/>
        <dbReference type="ChEBI" id="CHEBI:33019"/>
        <dbReference type="ChEBI" id="CHEBI:144842"/>
        <dbReference type="ChEBI" id="CHEBI:172873"/>
    </reaction>
    <physiologicalReaction direction="left-to-right" evidence="18">
        <dbReference type="Rhea" id="RHEA:67609"/>
    </physiologicalReaction>
</comment>
<gene>
    <name evidence="23" type="ORF">COS76_02435</name>
</gene>
<accession>A0A2M7AWX5</accession>
<evidence type="ECO:0000256" key="20">
    <source>
        <dbReference type="ARBA" id="ARBA00049032"/>
    </source>
</evidence>
<keyword evidence="5" id="KW-0378">Hydrolase</keyword>
<protein>
    <recommendedName>
        <fullName evidence="12">Oxidized purine nucleoside triphosphate hydrolase</fullName>
        <ecNumber evidence="11">3.6.1.56</ecNumber>
    </recommendedName>
    <alternativeName>
        <fullName evidence="16">2-hydroxy-dATP diphosphatase</fullName>
    </alternativeName>
    <alternativeName>
        <fullName evidence="15">7,8-dihydro-8-oxoguanine triphosphatase</fullName>
    </alternativeName>
    <alternativeName>
        <fullName evidence="14">8-oxo-dGTPase</fullName>
    </alternativeName>
    <alternativeName>
        <fullName evidence="17">Methylated purine nucleoside triphosphate hydrolase</fullName>
    </alternativeName>
    <alternativeName>
        <fullName evidence="13">Nucleoside diphosphate-linked moiety X motif 1</fullName>
    </alternativeName>
</protein>
<sequence length="135" mass="15858">MKKRGFGAGRWNGFGGKVLPLEKVEDAMEREIQEEAGVELKDLRKVGIIDFEFKDNPEILQVHLFRSDDFFGEPIESEEMKPQWFHVDEIPFDDMWPDDRYWIPLFLSGKKFKGKFLFGKSDVISDKELVEVEEI</sequence>